<dbReference type="OrthoDB" id="8955578at2759"/>
<name>A0A3N0YB95_ANAGA</name>
<comment type="caution">
    <text evidence="2">The sequence shown here is derived from an EMBL/GenBank/DDBJ whole genome shotgun (WGS) entry which is preliminary data.</text>
</comment>
<sequence length="190" mass="21584">MAPKKNPAVEDTEYIRKTLDFLSQDIGAIKTKQDKILKLVEEVTQLRIQIEERDKKIAELERKVEDLEQYSRINDVIVTGLKIKPRSYAHVVTAGSEDEPGDLEVSSAEQQVVAFLASRDIHLDVDSIEACHPLPRKKDNNTPAVILRFVNRKNKIALMKQGKKLKGTNVYLNDHLTMRNADIAKKKPDT</sequence>
<evidence type="ECO:0000313" key="2">
    <source>
        <dbReference type="EMBL" id="ROL43513.1"/>
    </source>
</evidence>
<proteinExistence type="predicted"/>
<accession>A0A3N0YB95</accession>
<dbReference type="EMBL" id="RJVU01048191">
    <property type="protein sequence ID" value="ROL43513.1"/>
    <property type="molecule type" value="Genomic_DNA"/>
</dbReference>
<dbReference type="Proteomes" id="UP000281406">
    <property type="component" value="Unassembled WGS sequence"/>
</dbReference>
<dbReference type="AlphaFoldDB" id="A0A3N0YB95"/>
<reference evidence="2 3" key="1">
    <citation type="submission" date="2018-10" db="EMBL/GenBank/DDBJ databases">
        <title>Genome assembly for a Yunnan-Guizhou Plateau 3E fish, Anabarilius grahami (Regan), and its evolutionary and genetic applications.</title>
        <authorList>
            <person name="Jiang W."/>
        </authorList>
    </citation>
    <scope>NUCLEOTIDE SEQUENCE [LARGE SCALE GENOMIC DNA]</scope>
    <source>
        <strain evidence="2">AG-KIZ</strain>
        <tissue evidence="2">Muscle</tissue>
    </source>
</reference>
<organism evidence="2 3">
    <name type="scientific">Anabarilius grahami</name>
    <name type="common">Kanglang fish</name>
    <name type="synonym">Barilius grahami</name>
    <dbReference type="NCBI Taxonomy" id="495550"/>
    <lineage>
        <taxon>Eukaryota</taxon>
        <taxon>Metazoa</taxon>
        <taxon>Chordata</taxon>
        <taxon>Craniata</taxon>
        <taxon>Vertebrata</taxon>
        <taxon>Euteleostomi</taxon>
        <taxon>Actinopterygii</taxon>
        <taxon>Neopterygii</taxon>
        <taxon>Teleostei</taxon>
        <taxon>Ostariophysi</taxon>
        <taxon>Cypriniformes</taxon>
        <taxon>Xenocyprididae</taxon>
        <taxon>Xenocypridinae</taxon>
        <taxon>Xenocypridinae incertae sedis</taxon>
        <taxon>Anabarilius</taxon>
    </lineage>
</organism>
<protein>
    <submittedName>
        <fullName evidence="2">Uncharacterized protein</fullName>
    </submittedName>
</protein>
<keyword evidence="3" id="KW-1185">Reference proteome</keyword>
<evidence type="ECO:0000313" key="3">
    <source>
        <dbReference type="Proteomes" id="UP000281406"/>
    </source>
</evidence>
<feature type="coiled-coil region" evidence="1">
    <location>
        <begin position="29"/>
        <end position="70"/>
    </location>
</feature>
<gene>
    <name evidence="2" type="ORF">DPX16_1110</name>
</gene>
<evidence type="ECO:0000256" key="1">
    <source>
        <dbReference type="SAM" id="Coils"/>
    </source>
</evidence>
<keyword evidence="1" id="KW-0175">Coiled coil</keyword>